<organism evidence="9 10">
    <name type="scientific">Heracleum sosnowskyi</name>
    <dbReference type="NCBI Taxonomy" id="360622"/>
    <lineage>
        <taxon>Eukaryota</taxon>
        <taxon>Viridiplantae</taxon>
        <taxon>Streptophyta</taxon>
        <taxon>Embryophyta</taxon>
        <taxon>Tracheophyta</taxon>
        <taxon>Spermatophyta</taxon>
        <taxon>Magnoliopsida</taxon>
        <taxon>eudicotyledons</taxon>
        <taxon>Gunneridae</taxon>
        <taxon>Pentapetalae</taxon>
        <taxon>asterids</taxon>
        <taxon>campanulids</taxon>
        <taxon>Apiales</taxon>
        <taxon>Apiaceae</taxon>
        <taxon>Apioideae</taxon>
        <taxon>apioid superclade</taxon>
        <taxon>Tordylieae</taxon>
        <taxon>Tordyliinae</taxon>
        <taxon>Heracleum</taxon>
    </lineage>
</organism>
<evidence type="ECO:0000256" key="4">
    <source>
        <dbReference type="ARBA" id="ARBA00023128"/>
    </source>
</evidence>
<reference evidence="9" key="1">
    <citation type="submission" date="2023-02" db="EMBL/GenBank/DDBJ databases">
        <title>Genome of toxic invasive species Heracleum sosnowskyi carries increased number of genes despite the absence of recent whole-genome duplications.</title>
        <authorList>
            <person name="Schelkunov M."/>
            <person name="Shtratnikova V."/>
            <person name="Makarenko M."/>
            <person name="Klepikova A."/>
            <person name="Omelchenko D."/>
            <person name="Novikova G."/>
            <person name="Obukhova E."/>
            <person name="Bogdanov V."/>
            <person name="Penin A."/>
            <person name="Logacheva M."/>
        </authorList>
    </citation>
    <scope>NUCLEOTIDE SEQUENCE</scope>
    <source>
        <strain evidence="9">Hsosn_3</strain>
        <tissue evidence="9">Leaf</tissue>
    </source>
</reference>
<dbReference type="InterPro" id="IPR052064">
    <property type="entry name" value="Mito_IMP1_subunit"/>
</dbReference>
<gene>
    <name evidence="9" type="ORF">POM88_025223</name>
</gene>
<reference evidence="9" key="2">
    <citation type="submission" date="2023-05" db="EMBL/GenBank/DDBJ databases">
        <authorList>
            <person name="Schelkunov M.I."/>
        </authorList>
    </citation>
    <scope>NUCLEOTIDE SEQUENCE</scope>
    <source>
        <strain evidence="9">Hsosn_3</strain>
        <tissue evidence="9">Leaf</tissue>
    </source>
</reference>
<dbReference type="GO" id="GO:0042720">
    <property type="term" value="C:mitochondrial inner membrane peptidase complex"/>
    <property type="evidence" value="ECO:0007669"/>
    <property type="project" value="TreeGrafter"/>
</dbReference>
<comment type="subcellular location">
    <subcellularLocation>
        <location evidence="1">Mitochondrion inner membrane</location>
    </subcellularLocation>
</comment>
<dbReference type="SUPFAM" id="SSF51306">
    <property type="entry name" value="LexA/Signal peptidase"/>
    <property type="match status" value="1"/>
</dbReference>
<dbReference type="InterPro" id="IPR036286">
    <property type="entry name" value="LexA/Signal_pep-like_sf"/>
</dbReference>
<dbReference type="GO" id="GO:0006627">
    <property type="term" value="P:protein processing involved in protein targeting to mitochondrion"/>
    <property type="evidence" value="ECO:0007669"/>
    <property type="project" value="TreeGrafter"/>
</dbReference>
<keyword evidence="10" id="KW-1185">Reference proteome</keyword>
<dbReference type="InterPro" id="IPR019533">
    <property type="entry name" value="Peptidase_S26"/>
</dbReference>
<evidence type="ECO:0000256" key="7">
    <source>
        <dbReference type="PIRSR" id="PIRSR600223-1"/>
    </source>
</evidence>
<feature type="active site" evidence="7">
    <location>
        <position position="88"/>
    </location>
</feature>
<protein>
    <submittedName>
        <fullName evidence="9">Mitochondrial inner membrane protease subunit 1</fullName>
    </submittedName>
</protein>
<feature type="active site" evidence="7">
    <location>
        <position position="44"/>
    </location>
</feature>
<dbReference type="Gene3D" id="2.10.109.10">
    <property type="entry name" value="Umud Fragment, subunit A"/>
    <property type="match status" value="1"/>
</dbReference>
<evidence type="ECO:0000313" key="9">
    <source>
        <dbReference type="EMBL" id="KAK1378479.1"/>
    </source>
</evidence>
<name>A0AAD8I4U9_9APIA</name>
<evidence type="ECO:0000313" key="10">
    <source>
        <dbReference type="Proteomes" id="UP001237642"/>
    </source>
</evidence>
<comment type="caution">
    <text evidence="9">The sequence shown here is derived from an EMBL/GenBank/DDBJ whole genome shotgun (WGS) entry which is preliminary data.</text>
</comment>
<keyword evidence="5" id="KW-0472">Membrane</keyword>
<evidence type="ECO:0000256" key="2">
    <source>
        <dbReference type="ARBA" id="ARBA00022792"/>
    </source>
</evidence>
<evidence type="ECO:0000256" key="6">
    <source>
        <dbReference type="ARBA" id="ARBA00038445"/>
    </source>
</evidence>
<dbReference type="Proteomes" id="UP001237642">
    <property type="component" value="Unassembled WGS sequence"/>
</dbReference>
<accession>A0AAD8I4U9</accession>
<evidence type="ECO:0000256" key="5">
    <source>
        <dbReference type="ARBA" id="ARBA00023136"/>
    </source>
</evidence>
<dbReference type="PANTHER" id="PTHR12383">
    <property type="entry name" value="PROTEASE FAMILY S26 MITOCHONDRIAL INNER MEMBRANE PROTEASE-RELATED"/>
    <property type="match status" value="1"/>
</dbReference>
<keyword evidence="9" id="KW-0645">Protease</keyword>
<dbReference type="EMBL" id="JAUIZM010000006">
    <property type="protein sequence ID" value="KAK1378479.1"/>
    <property type="molecule type" value="Genomic_DNA"/>
</dbReference>
<dbReference type="AlphaFoldDB" id="A0AAD8I4U9"/>
<proteinExistence type="inferred from homology"/>
<dbReference type="CDD" id="cd06530">
    <property type="entry name" value="S26_SPase_I"/>
    <property type="match status" value="1"/>
</dbReference>
<dbReference type="PANTHER" id="PTHR12383:SF36">
    <property type="entry name" value="MITOCHONDRIAL ATP-INDEPENDENT INNER MEMBRANE PROTEASE SUBUNIT 1B-RELATED"/>
    <property type="match status" value="1"/>
</dbReference>
<keyword evidence="2" id="KW-0999">Mitochondrion inner membrane</keyword>
<dbReference type="GO" id="GO:0004252">
    <property type="term" value="F:serine-type endopeptidase activity"/>
    <property type="evidence" value="ECO:0007669"/>
    <property type="project" value="InterPro"/>
</dbReference>
<keyword evidence="3" id="KW-0378">Hydrolase</keyword>
<dbReference type="Pfam" id="PF10502">
    <property type="entry name" value="Peptidase_S26"/>
    <property type="match status" value="1"/>
</dbReference>
<feature type="domain" description="Peptidase S26" evidence="8">
    <location>
        <begin position="23"/>
        <end position="101"/>
    </location>
</feature>
<dbReference type="GO" id="GO:0006465">
    <property type="term" value="P:signal peptide processing"/>
    <property type="evidence" value="ECO:0007669"/>
    <property type="project" value="InterPro"/>
</dbReference>
<evidence type="ECO:0000256" key="3">
    <source>
        <dbReference type="ARBA" id="ARBA00022801"/>
    </source>
</evidence>
<evidence type="ECO:0000259" key="8">
    <source>
        <dbReference type="Pfam" id="PF10502"/>
    </source>
</evidence>
<comment type="similarity">
    <text evidence="6">Belongs to the peptidase S26 family. IMP1 subfamily.</text>
</comment>
<dbReference type="PRINTS" id="PR00727">
    <property type="entry name" value="LEADERPTASE"/>
</dbReference>
<evidence type="ECO:0000256" key="1">
    <source>
        <dbReference type="ARBA" id="ARBA00004273"/>
    </source>
</evidence>
<keyword evidence="4" id="KW-0496">Mitochondrion</keyword>
<dbReference type="InterPro" id="IPR000223">
    <property type="entry name" value="Pept_S26A_signal_pept_1"/>
</dbReference>
<dbReference type="NCBIfam" id="TIGR02227">
    <property type="entry name" value="sigpep_I_bact"/>
    <property type="match status" value="1"/>
</dbReference>
<sequence length="127" mass="14175">MNTNVWTNIVKEALDKTLLVGKFFCALHVTKTYLLTPAHLYGPSMLPTINIYGDVVLAEKISPRFGKVGKNDIVLIRSPEDPRKVVTKRIVGIEGDSITYNIKPESDDTFKTIVVPKGHDFLESIAF</sequence>